<dbReference type="EMBL" id="LWDF02000179">
    <property type="protein sequence ID" value="KAE8254786.1"/>
    <property type="molecule type" value="Genomic_DNA"/>
</dbReference>
<evidence type="ECO:0000313" key="3">
    <source>
        <dbReference type="EMBL" id="KAE8254786.1"/>
    </source>
</evidence>
<name>A0A8T8T4Z9_9BASI</name>
<feature type="compositionally biased region" description="Acidic residues" evidence="1">
    <location>
        <begin position="136"/>
        <end position="145"/>
    </location>
</feature>
<sequence>MIVPGFAQVTLTDKDGVQLTERYYQGLLPEEQMEELDRETPTHPIRTCFIEAVVGMEFKVRIHELLKPVNYIRELDVVVEMDGQVYEHILSIDKDSSRRDIITINKLRDKEGQERPMMFNALTRGDFTQAEQPVRDEEEGEDEFDLDSFKSGEVLISVLEYKRFQEKRPSKRKRERRQQSWQENDTESSDECSEEEDTDDSDDDDTETRVTKKKKAGDLPQVPQNCVTKVKERRVVAGFAPLPQMASSDPALPTAGVSTTSSSPPSTAPVSNADLTESAPGGWDWGWTQKYQFRFVCRPRKDLQQLMIMPIRAWDEADSPLPYEVEPGE</sequence>
<dbReference type="Proteomes" id="UP000077521">
    <property type="component" value="Unassembled WGS sequence"/>
</dbReference>
<feature type="compositionally biased region" description="Acidic residues" evidence="1">
    <location>
        <begin position="184"/>
        <end position="206"/>
    </location>
</feature>
<gene>
    <name evidence="3" type="ORF">A4X13_0g3285</name>
</gene>
<evidence type="ECO:0000313" key="4">
    <source>
        <dbReference type="Proteomes" id="UP000077521"/>
    </source>
</evidence>
<accession>A0A8T8T4Z9</accession>
<evidence type="ECO:0000256" key="1">
    <source>
        <dbReference type="SAM" id="MobiDB-lite"/>
    </source>
</evidence>
<feature type="domain" description="DUF7918" evidence="2">
    <location>
        <begin position="35"/>
        <end position="178"/>
    </location>
</feature>
<protein>
    <recommendedName>
        <fullName evidence="2">DUF7918 domain-containing protein</fullName>
    </recommendedName>
</protein>
<dbReference type="InterPro" id="IPR057678">
    <property type="entry name" value="DUF7918"/>
</dbReference>
<comment type="caution">
    <text evidence="3">The sequence shown here is derived from an EMBL/GenBank/DDBJ whole genome shotgun (WGS) entry which is preliminary data.</text>
</comment>
<reference evidence="3" key="1">
    <citation type="submission" date="2016-04" db="EMBL/GenBank/DDBJ databases">
        <authorList>
            <person name="Nguyen H.D."/>
            <person name="Samba Siva P."/>
            <person name="Cullis J."/>
            <person name="Levesque C.A."/>
            <person name="Hambleton S."/>
        </authorList>
    </citation>
    <scope>NUCLEOTIDE SEQUENCE</scope>
    <source>
        <strain evidence="3">DAOMC 236416</strain>
    </source>
</reference>
<feature type="region of interest" description="Disordered" evidence="1">
    <location>
        <begin position="113"/>
        <end position="145"/>
    </location>
</feature>
<keyword evidence="4" id="KW-1185">Reference proteome</keyword>
<feature type="region of interest" description="Disordered" evidence="1">
    <location>
        <begin position="167"/>
        <end position="227"/>
    </location>
</feature>
<dbReference type="AlphaFoldDB" id="A0A8T8T4Z9"/>
<feature type="compositionally biased region" description="Low complexity" evidence="1">
    <location>
        <begin position="253"/>
        <end position="271"/>
    </location>
</feature>
<proteinExistence type="predicted"/>
<feature type="region of interest" description="Disordered" evidence="1">
    <location>
        <begin position="241"/>
        <end position="273"/>
    </location>
</feature>
<reference evidence="3" key="2">
    <citation type="journal article" date="2019" name="IMA Fungus">
        <title>Genome sequencing and comparison of five Tilletia species to identify candidate genes for the detection of regulated species infecting wheat.</title>
        <authorList>
            <person name="Nguyen H.D.T."/>
            <person name="Sultana T."/>
            <person name="Kesanakurti P."/>
            <person name="Hambleton S."/>
        </authorList>
    </citation>
    <scope>NUCLEOTIDE SEQUENCE</scope>
    <source>
        <strain evidence="3">DAOMC 236416</strain>
    </source>
</reference>
<dbReference type="Pfam" id="PF25534">
    <property type="entry name" value="DUF7918"/>
    <property type="match status" value="1"/>
</dbReference>
<evidence type="ECO:0000259" key="2">
    <source>
        <dbReference type="Pfam" id="PF25534"/>
    </source>
</evidence>
<organism evidence="3 4">
    <name type="scientific">Tilletia indica</name>
    <dbReference type="NCBI Taxonomy" id="43049"/>
    <lineage>
        <taxon>Eukaryota</taxon>
        <taxon>Fungi</taxon>
        <taxon>Dikarya</taxon>
        <taxon>Basidiomycota</taxon>
        <taxon>Ustilaginomycotina</taxon>
        <taxon>Exobasidiomycetes</taxon>
        <taxon>Tilletiales</taxon>
        <taxon>Tilletiaceae</taxon>
        <taxon>Tilletia</taxon>
    </lineage>
</organism>